<reference evidence="3" key="1">
    <citation type="submission" date="2021-06" db="EMBL/GenBank/DDBJ databases">
        <title>Complete genome sequence of Nocardioides sp. G188.</title>
        <authorList>
            <person name="Im W.-T."/>
        </authorList>
    </citation>
    <scope>NUCLEOTIDE SEQUENCE</scope>
    <source>
        <strain evidence="3">G188</strain>
    </source>
</reference>
<dbReference type="GO" id="GO:0003677">
    <property type="term" value="F:DNA binding"/>
    <property type="evidence" value="ECO:0007669"/>
    <property type="project" value="UniProtKB-KW"/>
</dbReference>
<evidence type="ECO:0000313" key="4">
    <source>
        <dbReference type="Proteomes" id="UP000683575"/>
    </source>
</evidence>
<dbReference type="PROSITE" id="PS50943">
    <property type="entry name" value="HTH_CROC1"/>
    <property type="match status" value="1"/>
</dbReference>
<keyword evidence="4" id="KW-1185">Reference proteome</keyword>
<feature type="domain" description="HTH cro/C1-type" evidence="2">
    <location>
        <begin position="21"/>
        <end position="75"/>
    </location>
</feature>
<accession>A0A975T1C1</accession>
<evidence type="ECO:0000313" key="3">
    <source>
        <dbReference type="EMBL" id="QWZ09676.1"/>
    </source>
</evidence>
<protein>
    <submittedName>
        <fullName evidence="3">Helix-turn-helix domain-containing protein</fullName>
    </submittedName>
</protein>
<dbReference type="GO" id="GO:0003700">
    <property type="term" value="F:DNA-binding transcription factor activity"/>
    <property type="evidence" value="ECO:0007669"/>
    <property type="project" value="TreeGrafter"/>
</dbReference>
<name>A0A975T1C1_9ACTN</name>
<gene>
    <name evidence="3" type="ORF">KRR39_08030</name>
</gene>
<dbReference type="PANTHER" id="PTHR46797:SF1">
    <property type="entry name" value="METHYLPHOSPHONATE SYNTHASE"/>
    <property type="match status" value="1"/>
</dbReference>
<evidence type="ECO:0000259" key="2">
    <source>
        <dbReference type="PROSITE" id="PS50943"/>
    </source>
</evidence>
<sequence length="101" mass="11152">MADWTSDSNKQLLARQLGRRLREARIDSELLLDQVAGLTGSSQQHISDCERGRRLPSIPLLVSLADAYQVLLVDLLVGVYPFGSATRPRRLPSKPPDGRAT</sequence>
<keyword evidence="1" id="KW-0238">DNA-binding</keyword>
<dbReference type="AlphaFoldDB" id="A0A975T1C1"/>
<dbReference type="KEGG" id="nps:KRR39_08030"/>
<dbReference type="Pfam" id="PF13560">
    <property type="entry name" value="HTH_31"/>
    <property type="match status" value="1"/>
</dbReference>
<dbReference type="SMART" id="SM00530">
    <property type="entry name" value="HTH_XRE"/>
    <property type="match status" value="1"/>
</dbReference>
<dbReference type="EMBL" id="CP077062">
    <property type="protein sequence ID" value="QWZ09676.1"/>
    <property type="molecule type" value="Genomic_DNA"/>
</dbReference>
<dbReference type="GO" id="GO:0005829">
    <property type="term" value="C:cytosol"/>
    <property type="evidence" value="ECO:0007669"/>
    <property type="project" value="TreeGrafter"/>
</dbReference>
<dbReference type="Proteomes" id="UP000683575">
    <property type="component" value="Chromosome"/>
</dbReference>
<dbReference type="InterPro" id="IPR050807">
    <property type="entry name" value="TransReg_Diox_bact_type"/>
</dbReference>
<dbReference type="RefSeq" id="WP_216941522.1">
    <property type="nucleotide sequence ID" value="NZ_CP077062.1"/>
</dbReference>
<dbReference type="InterPro" id="IPR001387">
    <property type="entry name" value="Cro/C1-type_HTH"/>
</dbReference>
<dbReference type="PANTHER" id="PTHR46797">
    <property type="entry name" value="HTH-TYPE TRANSCRIPTIONAL REGULATOR"/>
    <property type="match status" value="1"/>
</dbReference>
<evidence type="ECO:0000256" key="1">
    <source>
        <dbReference type="ARBA" id="ARBA00023125"/>
    </source>
</evidence>
<dbReference type="CDD" id="cd00093">
    <property type="entry name" value="HTH_XRE"/>
    <property type="match status" value="1"/>
</dbReference>
<proteinExistence type="predicted"/>
<organism evidence="3 4">
    <name type="scientific">Nocardioides panacis</name>
    <dbReference type="NCBI Taxonomy" id="2849501"/>
    <lineage>
        <taxon>Bacteria</taxon>
        <taxon>Bacillati</taxon>
        <taxon>Actinomycetota</taxon>
        <taxon>Actinomycetes</taxon>
        <taxon>Propionibacteriales</taxon>
        <taxon>Nocardioidaceae</taxon>
        <taxon>Nocardioides</taxon>
    </lineage>
</organism>